<evidence type="ECO:0000256" key="1">
    <source>
        <dbReference type="ARBA" id="ARBA00001974"/>
    </source>
</evidence>
<dbReference type="PANTHER" id="PTHR11530:SF28">
    <property type="entry name" value="D-ASPARTATE OXIDASE 1"/>
    <property type="match status" value="1"/>
</dbReference>
<dbReference type="InterPro" id="IPR006076">
    <property type="entry name" value="FAD-dep_OxRdtase"/>
</dbReference>
<evidence type="ECO:0000256" key="4">
    <source>
        <dbReference type="ARBA" id="ARBA00022827"/>
    </source>
</evidence>
<dbReference type="PROSITE" id="PS00677">
    <property type="entry name" value="DAO"/>
    <property type="match status" value="1"/>
</dbReference>
<dbReference type="InterPro" id="IPR006181">
    <property type="entry name" value="D-amino_acid_oxidase_CS"/>
</dbReference>
<protein>
    <submittedName>
        <fullName evidence="8">FAD dependent oxidoreductase domain-containing protein</fullName>
    </submittedName>
</protein>
<dbReference type="InterPro" id="IPR023209">
    <property type="entry name" value="DAO"/>
</dbReference>
<organism evidence="7 8">
    <name type="scientific">Ditylenchus dipsaci</name>
    <dbReference type="NCBI Taxonomy" id="166011"/>
    <lineage>
        <taxon>Eukaryota</taxon>
        <taxon>Metazoa</taxon>
        <taxon>Ecdysozoa</taxon>
        <taxon>Nematoda</taxon>
        <taxon>Chromadorea</taxon>
        <taxon>Rhabditida</taxon>
        <taxon>Tylenchina</taxon>
        <taxon>Tylenchomorpha</taxon>
        <taxon>Sphaerularioidea</taxon>
        <taxon>Anguinidae</taxon>
        <taxon>Anguininae</taxon>
        <taxon>Ditylenchus</taxon>
    </lineage>
</organism>
<comment type="cofactor">
    <cofactor evidence="1">
        <name>FAD</name>
        <dbReference type="ChEBI" id="CHEBI:57692"/>
    </cofactor>
</comment>
<proteinExistence type="inferred from homology"/>
<dbReference type="PANTHER" id="PTHR11530">
    <property type="entry name" value="D-AMINO ACID OXIDASE"/>
    <property type="match status" value="1"/>
</dbReference>
<dbReference type="WBParaSite" id="jg22263">
    <property type="protein sequence ID" value="jg22263"/>
    <property type="gene ID" value="jg22263"/>
</dbReference>
<name>A0A915DS15_9BILA</name>
<dbReference type="Pfam" id="PF01266">
    <property type="entry name" value="DAO"/>
    <property type="match status" value="1"/>
</dbReference>
<dbReference type="GO" id="GO:0003884">
    <property type="term" value="F:D-amino-acid oxidase activity"/>
    <property type="evidence" value="ECO:0007669"/>
    <property type="project" value="InterPro"/>
</dbReference>
<evidence type="ECO:0000313" key="8">
    <source>
        <dbReference type="WBParaSite" id="jg22263"/>
    </source>
</evidence>
<comment type="similarity">
    <text evidence="2">Belongs to the DAMOX/DASOX family.</text>
</comment>
<dbReference type="AlphaFoldDB" id="A0A915DS15"/>
<reference evidence="8" key="1">
    <citation type="submission" date="2022-11" db="UniProtKB">
        <authorList>
            <consortium name="WormBaseParasite"/>
        </authorList>
    </citation>
    <scope>IDENTIFICATION</scope>
</reference>
<evidence type="ECO:0000256" key="2">
    <source>
        <dbReference type="ARBA" id="ARBA00006730"/>
    </source>
</evidence>
<evidence type="ECO:0000256" key="3">
    <source>
        <dbReference type="ARBA" id="ARBA00022630"/>
    </source>
</evidence>
<keyword evidence="7" id="KW-1185">Reference proteome</keyword>
<evidence type="ECO:0000313" key="7">
    <source>
        <dbReference type="Proteomes" id="UP000887574"/>
    </source>
</evidence>
<dbReference type="SUPFAM" id="SSF54373">
    <property type="entry name" value="FAD-linked reductases, C-terminal domain"/>
    <property type="match status" value="1"/>
</dbReference>
<keyword evidence="4" id="KW-0274">FAD</keyword>
<keyword evidence="5" id="KW-0560">Oxidoreductase</keyword>
<feature type="domain" description="FAD dependent oxidoreductase" evidence="6">
    <location>
        <begin position="148"/>
        <end position="310"/>
    </location>
</feature>
<dbReference type="GO" id="GO:0019478">
    <property type="term" value="P:D-amino acid catabolic process"/>
    <property type="evidence" value="ECO:0007669"/>
    <property type="project" value="TreeGrafter"/>
</dbReference>
<keyword evidence="3" id="KW-0285">Flavoprotein</keyword>
<dbReference type="Proteomes" id="UP000887574">
    <property type="component" value="Unplaced"/>
</dbReference>
<sequence>MFTTSLTKRHRDDRLSKMLHIYKSNWDLNCFGYKRRISSAQLTIFGDRPFKDTCSYGPAGLWGPHYEHKENRKWAEISFNRFAKLQKNNKEDIEKEERLVSNVAYNFKWLKEAEVNCCYPINKDMRVITPVMPQKTLKITSIQDFVNSREGSNFDVLINCAGLQGGKLAGDDDTVYPIRGVLLEVDLPYQKHFRFNLIKNNSLVPTYVIPMVNSVLLGGLFQQNRSDLEITDEDRQDIWRRNVELQPSLQNSNEKTLSEWCGLRPGRPTVRLEHCIYDTVKKEKIHVIHNYGHSSNGFTLAWGCAQDVVKMVAGIFGPSKS</sequence>
<dbReference type="GO" id="GO:0005737">
    <property type="term" value="C:cytoplasm"/>
    <property type="evidence" value="ECO:0007669"/>
    <property type="project" value="TreeGrafter"/>
</dbReference>
<evidence type="ECO:0000256" key="5">
    <source>
        <dbReference type="ARBA" id="ARBA00023002"/>
    </source>
</evidence>
<dbReference type="GO" id="GO:0071949">
    <property type="term" value="F:FAD binding"/>
    <property type="evidence" value="ECO:0007669"/>
    <property type="project" value="InterPro"/>
</dbReference>
<dbReference type="SUPFAM" id="SSF51971">
    <property type="entry name" value="Nucleotide-binding domain"/>
    <property type="match status" value="1"/>
</dbReference>
<dbReference type="Gene3D" id="3.40.50.720">
    <property type="entry name" value="NAD(P)-binding Rossmann-like Domain"/>
    <property type="match status" value="2"/>
</dbReference>
<accession>A0A915DS15</accession>
<evidence type="ECO:0000259" key="6">
    <source>
        <dbReference type="Pfam" id="PF01266"/>
    </source>
</evidence>